<sequence>MLSEPLTSTDEPRSRVLIVLGIRHSEVVCNCFARRLYFHHRILKDMATHLVLGGHRGAMRIDLAWTGIRTSEPHILANNPSPTR</sequence>
<proteinExistence type="predicted"/>
<reference evidence="1 2" key="1">
    <citation type="journal article" date="2021" name="Elife">
        <title>Chloroplast acquisition without the gene transfer in kleptoplastic sea slugs, Plakobranchus ocellatus.</title>
        <authorList>
            <person name="Maeda T."/>
            <person name="Takahashi S."/>
            <person name="Yoshida T."/>
            <person name="Shimamura S."/>
            <person name="Takaki Y."/>
            <person name="Nagai Y."/>
            <person name="Toyoda A."/>
            <person name="Suzuki Y."/>
            <person name="Arimoto A."/>
            <person name="Ishii H."/>
            <person name="Satoh N."/>
            <person name="Nishiyama T."/>
            <person name="Hasebe M."/>
            <person name="Maruyama T."/>
            <person name="Minagawa J."/>
            <person name="Obokata J."/>
            <person name="Shigenobu S."/>
        </authorList>
    </citation>
    <scope>NUCLEOTIDE SEQUENCE [LARGE SCALE GENOMIC DNA]</scope>
</reference>
<comment type="caution">
    <text evidence="1">The sequence shown here is derived from an EMBL/GenBank/DDBJ whole genome shotgun (WGS) entry which is preliminary data.</text>
</comment>
<dbReference type="AlphaFoldDB" id="A0AAV4B656"/>
<gene>
    <name evidence="1" type="ORF">PoB_004256500</name>
</gene>
<evidence type="ECO:0000313" key="1">
    <source>
        <dbReference type="EMBL" id="GFO16060.1"/>
    </source>
</evidence>
<accession>A0AAV4B656</accession>
<organism evidence="1 2">
    <name type="scientific">Plakobranchus ocellatus</name>
    <dbReference type="NCBI Taxonomy" id="259542"/>
    <lineage>
        <taxon>Eukaryota</taxon>
        <taxon>Metazoa</taxon>
        <taxon>Spiralia</taxon>
        <taxon>Lophotrochozoa</taxon>
        <taxon>Mollusca</taxon>
        <taxon>Gastropoda</taxon>
        <taxon>Heterobranchia</taxon>
        <taxon>Euthyneura</taxon>
        <taxon>Panpulmonata</taxon>
        <taxon>Sacoglossa</taxon>
        <taxon>Placobranchoidea</taxon>
        <taxon>Plakobranchidae</taxon>
        <taxon>Plakobranchus</taxon>
    </lineage>
</organism>
<name>A0AAV4B656_9GAST</name>
<dbReference type="EMBL" id="BLXT01004644">
    <property type="protein sequence ID" value="GFO16060.1"/>
    <property type="molecule type" value="Genomic_DNA"/>
</dbReference>
<keyword evidence="2" id="KW-1185">Reference proteome</keyword>
<protein>
    <submittedName>
        <fullName evidence="1">Uncharacterized protein</fullName>
    </submittedName>
</protein>
<evidence type="ECO:0000313" key="2">
    <source>
        <dbReference type="Proteomes" id="UP000735302"/>
    </source>
</evidence>
<dbReference type="Proteomes" id="UP000735302">
    <property type="component" value="Unassembled WGS sequence"/>
</dbReference>